<feature type="transmembrane region" description="Helical" evidence="2">
    <location>
        <begin position="163"/>
        <end position="179"/>
    </location>
</feature>
<sequence>MSSSPLYLAIVVVWAIVLVPMLLRRDAGDPLPGPRRSGRRGAAEADDADGAPTFSDVDDVDDEAENGSPDIQKTQVLSYGADYVTSAVARSARAADERPARENAAGTAEAAGEPLPDDEPGPEDDVRADDPADDLDEEMAAEQAGLTAPPAPRSRFIARRRRRTVGLTTLLAATGVAVALGYGPWWVLVPPAVLLFGHLLLLREAAKADAERLAADLERRRRHEEARARREAAAAAREAEIVELAAKRDQVYDQYADAHLRAAGD</sequence>
<reference evidence="4" key="1">
    <citation type="journal article" date="2019" name="Int. J. Syst. Evol. Microbiol.">
        <title>The Global Catalogue of Microorganisms (GCM) 10K type strain sequencing project: providing services to taxonomists for standard genome sequencing and annotation.</title>
        <authorList>
            <consortium name="The Broad Institute Genomics Platform"/>
            <consortium name="The Broad Institute Genome Sequencing Center for Infectious Disease"/>
            <person name="Wu L."/>
            <person name="Ma J."/>
        </authorList>
    </citation>
    <scope>NUCLEOTIDE SEQUENCE [LARGE SCALE GENOMIC DNA]</scope>
    <source>
        <strain evidence="4">CGMCC 4.7382</strain>
    </source>
</reference>
<evidence type="ECO:0000256" key="2">
    <source>
        <dbReference type="SAM" id="Phobius"/>
    </source>
</evidence>
<dbReference type="EMBL" id="JBHTBH010000001">
    <property type="protein sequence ID" value="MFC7326663.1"/>
    <property type="molecule type" value="Genomic_DNA"/>
</dbReference>
<accession>A0ABW2KBK8</accession>
<feature type="region of interest" description="Disordered" evidence="1">
    <location>
        <begin position="90"/>
        <end position="131"/>
    </location>
</feature>
<feature type="region of interest" description="Disordered" evidence="1">
    <location>
        <begin position="26"/>
        <end position="75"/>
    </location>
</feature>
<keyword evidence="4" id="KW-1185">Reference proteome</keyword>
<feature type="compositionally biased region" description="Acidic residues" evidence="1">
    <location>
        <begin position="56"/>
        <end position="65"/>
    </location>
</feature>
<comment type="caution">
    <text evidence="3">The sequence shown here is derived from an EMBL/GenBank/DDBJ whole genome shotgun (WGS) entry which is preliminary data.</text>
</comment>
<dbReference type="RefSeq" id="WP_379868520.1">
    <property type="nucleotide sequence ID" value="NZ_JBHTBH010000001.1"/>
</dbReference>
<evidence type="ECO:0000313" key="4">
    <source>
        <dbReference type="Proteomes" id="UP001596540"/>
    </source>
</evidence>
<dbReference type="Proteomes" id="UP001596540">
    <property type="component" value="Unassembled WGS sequence"/>
</dbReference>
<keyword evidence="2" id="KW-1133">Transmembrane helix</keyword>
<protein>
    <submittedName>
        <fullName evidence="3">Uncharacterized protein</fullName>
    </submittedName>
</protein>
<keyword evidence="2" id="KW-0472">Membrane</keyword>
<evidence type="ECO:0000313" key="3">
    <source>
        <dbReference type="EMBL" id="MFC7326663.1"/>
    </source>
</evidence>
<proteinExistence type="predicted"/>
<keyword evidence="2" id="KW-0812">Transmembrane</keyword>
<organism evidence="3 4">
    <name type="scientific">Marinactinospora rubrisoli</name>
    <dbReference type="NCBI Taxonomy" id="2715399"/>
    <lineage>
        <taxon>Bacteria</taxon>
        <taxon>Bacillati</taxon>
        <taxon>Actinomycetota</taxon>
        <taxon>Actinomycetes</taxon>
        <taxon>Streptosporangiales</taxon>
        <taxon>Nocardiopsidaceae</taxon>
        <taxon>Marinactinospora</taxon>
    </lineage>
</organism>
<gene>
    <name evidence="3" type="ORF">ACFQRF_02815</name>
</gene>
<name>A0ABW2KBK8_9ACTN</name>
<feature type="compositionally biased region" description="Low complexity" evidence="1">
    <location>
        <begin position="102"/>
        <end position="114"/>
    </location>
</feature>
<feature type="transmembrane region" description="Helical" evidence="2">
    <location>
        <begin position="6"/>
        <end position="23"/>
    </location>
</feature>
<evidence type="ECO:0000256" key="1">
    <source>
        <dbReference type="SAM" id="MobiDB-lite"/>
    </source>
</evidence>